<evidence type="ECO:0000313" key="1">
    <source>
        <dbReference type="EMBL" id="MCG2626003.1"/>
    </source>
</evidence>
<gene>
    <name evidence="2" type="ORF">L6637_31310</name>
    <name evidence="1" type="ORF">L6654_05120</name>
</gene>
<dbReference type="EMBL" id="JAKLTY010000003">
    <property type="protein sequence ID" value="MCG2626003.1"/>
    <property type="molecule type" value="Genomic_DNA"/>
</dbReference>
<organism evidence="1 4">
    <name type="scientific">Bradyrhizobium zhengyangense</name>
    <dbReference type="NCBI Taxonomy" id="2911009"/>
    <lineage>
        <taxon>Bacteria</taxon>
        <taxon>Pseudomonadati</taxon>
        <taxon>Pseudomonadota</taxon>
        <taxon>Alphaproteobacteria</taxon>
        <taxon>Hyphomicrobiales</taxon>
        <taxon>Nitrobacteraceae</taxon>
        <taxon>Bradyrhizobium</taxon>
    </lineage>
</organism>
<protein>
    <submittedName>
        <fullName evidence="1">Uncharacterized protein</fullName>
    </submittedName>
</protein>
<evidence type="ECO:0000313" key="3">
    <source>
        <dbReference type="Proteomes" id="UP001139012"/>
    </source>
</evidence>
<comment type="caution">
    <text evidence="1">The sequence shown here is derived from an EMBL/GenBank/DDBJ whole genome shotgun (WGS) entry which is preliminary data.</text>
</comment>
<accession>A0A9X1R7N2</accession>
<reference evidence="1" key="1">
    <citation type="submission" date="2022-01" db="EMBL/GenBank/DDBJ databases">
        <title>Genome sequnece data of strain Bradyrhizobium sp. nov.</title>
        <authorList>
            <person name="Zhang J."/>
        </authorList>
    </citation>
    <scope>NUCLEOTIDE SEQUENCE</scope>
    <source>
        <strain evidence="2">WYCCWR 12774</strain>
        <strain evidence="1">WYCCWR 13023</strain>
    </source>
</reference>
<dbReference type="AlphaFoldDB" id="A0A9X1R7N2"/>
<name>A0A9X1R7N2_9BRAD</name>
<sequence>MRAVTGGLVVLRQIAGLGGKVDGAAIAVNEVPADVAGLARLKSCRSY</sequence>
<dbReference type="RefSeq" id="WP_237866861.1">
    <property type="nucleotide sequence ID" value="NZ_JAKLTY010000003.1"/>
</dbReference>
<proteinExistence type="predicted"/>
<keyword evidence="3" id="KW-1185">Reference proteome</keyword>
<dbReference type="EMBL" id="JAKLUA010000014">
    <property type="protein sequence ID" value="MCG2671452.1"/>
    <property type="molecule type" value="Genomic_DNA"/>
</dbReference>
<dbReference type="Proteomes" id="UP001139054">
    <property type="component" value="Unassembled WGS sequence"/>
</dbReference>
<dbReference type="Proteomes" id="UP001139012">
    <property type="component" value="Unassembled WGS sequence"/>
</dbReference>
<evidence type="ECO:0000313" key="4">
    <source>
        <dbReference type="Proteomes" id="UP001139054"/>
    </source>
</evidence>
<evidence type="ECO:0000313" key="2">
    <source>
        <dbReference type="EMBL" id="MCG2671452.1"/>
    </source>
</evidence>